<proteinExistence type="inferred from homology"/>
<dbReference type="EMBL" id="JADGJQ010000093">
    <property type="protein sequence ID" value="KAJ3170827.1"/>
    <property type="molecule type" value="Genomic_DNA"/>
</dbReference>
<evidence type="ECO:0000256" key="23">
    <source>
        <dbReference type="SAM" id="MobiDB-lite"/>
    </source>
</evidence>
<dbReference type="FunFam" id="3.40.50.150:FF:000066">
    <property type="entry name" value="Trimethylguanosine synthase 1"/>
    <property type="match status" value="1"/>
</dbReference>
<dbReference type="GO" id="GO:0015030">
    <property type="term" value="C:Cajal body"/>
    <property type="evidence" value="ECO:0007669"/>
    <property type="project" value="UniProtKB-SubCell"/>
</dbReference>
<feature type="compositionally biased region" description="Low complexity" evidence="23">
    <location>
        <begin position="209"/>
        <end position="230"/>
    </location>
</feature>
<keyword evidence="12" id="KW-0539">Nucleus</keyword>
<feature type="compositionally biased region" description="Polar residues" evidence="23">
    <location>
        <begin position="233"/>
        <end position="252"/>
    </location>
</feature>
<comment type="caution">
    <text evidence="24">The sequence shown here is derived from an EMBL/GenBank/DDBJ whole genome shotgun (WGS) entry which is preliminary data.</text>
</comment>
<protein>
    <recommendedName>
        <fullName evidence="4">Trimethylguanosine synthase</fullName>
    </recommendedName>
    <alternativeName>
        <fullName evidence="18">Cap-specific guanine-N(2) methyltransferase</fullName>
    </alternativeName>
    <alternativeName>
        <fullName evidence="21">Nuclear receptor coactivator 6-interacting protein</fullName>
    </alternativeName>
    <alternativeName>
        <fullName evidence="22">PRIP-interacting protein with methyltransferase motif</fullName>
    </alternativeName>
</protein>
<comment type="catalytic activity">
    <reaction evidence="17">
        <text>a 5'-end (N(7)-methyl 5'-triphosphoguanosine)-ribonucleoside in snRNA + S-adenosyl-L-methionine = a 5'-end (N(2),N(7)-dimethyl 5'-triphosphoguanosine)-ribonucleoside in snRNA + S-adenosyl-L-homocysteine + H(+)</text>
        <dbReference type="Rhea" id="RHEA:78471"/>
        <dbReference type="Rhea" id="RHEA-COMP:19085"/>
        <dbReference type="Rhea" id="RHEA-COMP:19087"/>
        <dbReference type="ChEBI" id="CHEBI:15378"/>
        <dbReference type="ChEBI" id="CHEBI:57856"/>
        <dbReference type="ChEBI" id="CHEBI:59789"/>
        <dbReference type="ChEBI" id="CHEBI:156461"/>
        <dbReference type="ChEBI" id="CHEBI:172880"/>
    </reaction>
    <physiologicalReaction direction="left-to-right" evidence="17">
        <dbReference type="Rhea" id="RHEA:78472"/>
    </physiologicalReaction>
</comment>
<evidence type="ECO:0000256" key="17">
    <source>
        <dbReference type="ARBA" id="ARBA00049075"/>
    </source>
</evidence>
<evidence type="ECO:0000256" key="10">
    <source>
        <dbReference type="ARBA" id="ARBA00023015"/>
    </source>
</evidence>
<keyword evidence="6" id="KW-0597">Phosphoprotein</keyword>
<dbReference type="InterPro" id="IPR029063">
    <property type="entry name" value="SAM-dependent_MTases_sf"/>
</dbReference>
<feature type="compositionally biased region" description="Acidic residues" evidence="23">
    <location>
        <begin position="55"/>
        <end position="68"/>
    </location>
</feature>
<evidence type="ECO:0000256" key="14">
    <source>
        <dbReference type="ARBA" id="ARBA00047418"/>
    </source>
</evidence>
<evidence type="ECO:0000313" key="25">
    <source>
        <dbReference type="Proteomes" id="UP001212152"/>
    </source>
</evidence>
<comment type="similarity">
    <text evidence="13">Belongs to the methyltransferase superfamily. Trimethylguanosine synthase family.</text>
</comment>
<feature type="compositionally biased region" description="Basic and acidic residues" evidence="23">
    <location>
        <begin position="147"/>
        <end position="157"/>
    </location>
</feature>
<dbReference type="GO" id="GO:0005730">
    <property type="term" value="C:nucleolus"/>
    <property type="evidence" value="ECO:0007669"/>
    <property type="project" value="UniProtKB-SubCell"/>
</dbReference>
<keyword evidence="10" id="KW-0805">Transcription regulation</keyword>
<evidence type="ECO:0000256" key="11">
    <source>
        <dbReference type="ARBA" id="ARBA00023163"/>
    </source>
</evidence>
<dbReference type="CDD" id="cd02440">
    <property type="entry name" value="AdoMet_MTases"/>
    <property type="match status" value="1"/>
</dbReference>
<dbReference type="InterPro" id="IPR019012">
    <property type="entry name" value="RNA_cap_Gua-N2-MeTrfase"/>
</dbReference>
<feature type="compositionally biased region" description="Basic residues" evidence="23">
    <location>
        <begin position="84"/>
        <end position="100"/>
    </location>
</feature>
<reference evidence="24" key="1">
    <citation type="submission" date="2020-05" db="EMBL/GenBank/DDBJ databases">
        <title>Phylogenomic resolution of chytrid fungi.</title>
        <authorList>
            <person name="Stajich J.E."/>
            <person name="Amses K."/>
            <person name="Simmons R."/>
            <person name="Seto K."/>
            <person name="Myers J."/>
            <person name="Bonds A."/>
            <person name="Quandt C.A."/>
            <person name="Barry K."/>
            <person name="Liu P."/>
            <person name="Grigoriev I."/>
            <person name="Longcore J.E."/>
            <person name="James T.Y."/>
        </authorList>
    </citation>
    <scope>NUCLEOTIDE SEQUENCE</scope>
    <source>
        <strain evidence="24">JEL0379</strain>
    </source>
</reference>
<evidence type="ECO:0000256" key="8">
    <source>
        <dbReference type="ARBA" id="ARBA00022679"/>
    </source>
</evidence>
<evidence type="ECO:0000313" key="24">
    <source>
        <dbReference type="EMBL" id="KAJ3170827.1"/>
    </source>
</evidence>
<keyword evidence="25" id="KW-1185">Reference proteome</keyword>
<evidence type="ECO:0000256" key="7">
    <source>
        <dbReference type="ARBA" id="ARBA00022603"/>
    </source>
</evidence>
<dbReference type="Proteomes" id="UP001212152">
    <property type="component" value="Unassembled WGS sequence"/>
</dbReference>
<evidence type="ECO:0000256" key="12">
    <source>
        <dbReference type="ARBA" id="ARBA00023242"/>
    </source>
</evidence>
<dbReference type="Gene3D" id="3.40.50.150">
    <property type="entry name" value="Vaccinia Virus protein VP39"/>
    <property type="match status" value="1"/>
</dbReference>
<feature type="region of interest" description="Disordered" evidence="23">
    <location>
        <begin position="41"/>
        <end position="267"/>
    </location>
</feature>
<dbReference type="Pfam" id="PF09445">
    <property type="entry name" value="Methyltransf_15"/>
    <property type="match status" value="1"/>
</dbReference>
<name>A0AAD5TE92_9FUNG</name>
<comment type="subunit">
    <text evidence="20">May form homooligomers. Interacts with CREBBP/CBP, EED/WAIT1, EP300/P300, NCOA6/PRIP, PPARBP/PBP and SMN.</text>
</comment>
<comment type="function">
    <text evidence="19">Catalyzes the 2 serial methylation steps for the conversion of the 7-monomethylguanosine (m(7)G) caps of snRNAs and snoRNAs to a 2,2,7-trimethylguanosine (m(2,2,7)G) cap structure. The enzyme is specific for guanine, and N7 methylation must precede N2 methylation. Hypermethylation of the m7G cap of U snRNAs leads to their concentration in nuclear foci, their colocalization with coilin and the formation of canonical Cajal bodies (CBs). Plays a role in transcriptional regulation.</text>
</comment>
<evidence type="ECO:0000256" key="6">
    <source>
        <dbReference type="ARBA" id="ARBA00022553"/>
    </source>
</evidence>
<evidence type="ECO:0000256" key="18">
    <source>
        <dbReference type="ARBA" id="ARBA00049790"/>
    </source>
</evidence>
<evidence type="ECO:0000256" key="20">
    <source>
        <dbReference type="ARBA" id="ARBA00064494"/>
    </source>
</evidence>
<feature type="region of interest" description="Disordered" evidence="23">
    <location>
        <begin position="310"/>
        <end position="331"/>
    </location>
</feature>
<evidence type="ECO:0000256" key="22">
    <source>
        <dbReference type="ARBA" id="ARBA00081504"/>
    </source>
</evidence>
<feature type="compositionally biased region" description="Basic and acidic residues" evidence="23">
    <location>
        <begin position="192"/>
        <end position="207"/>
    </location>
</feature>
<keyword evidence="8" id="KW-0808">Transferase</keyword>
<accession>A0AAD5TE92</accession>
<evidence type="ECO:0000256" key="5">
    <source>
        <dbReference type="ARBA" id="ARBA00022490"/>
    </source>
</evidence>
<sequence>MAGAIAKLAKSLKKPAEDDLSTPAPTQKKCHLEIVLIKYVNVLQRPPKRARAESQSDDSSDSASDEDEKLSTAGESSVTPATTGRKRKRARKRANRRRGKGGQGGELKKAKLGGTEEEANAGSANGNVRGEAERGDSSDQSSGRAAPGKERIPEKRAPKAQGHHVNTGQTADGKSAHAPNVTKPPHMPEGNLSREKPIQRGHDDGLDKTTAGTSSSNPSPSAAKAPTTPAGELNQTNRKPNQLNSPVSQQPTPNKPPQASRAAAFLAMLREREINGGAVEPTPPEKKPPPSGAMLKAMQAVLGPEEIKSVIPTQAGPPNTSEPAEDAEYFEEDEEEGEEEWLDDEMYIWSEEYIPKRLKKYWIQRYNLFSRFDEGVMLDEESWYYLTRFSITPERLAKHHATRMACDTIIDAFCGAGGNSIQFAMTCKKVIAIDIDPVKLRCARHNAELYGVADKIEFVLGDALEVLARKDLRADVVFLSPPWGGPKYLKAEVFDFHTMLPLDGAEMFARASAVTRNVCLYMPRNSDRNQLIELAAGITATTTNTAAAAAVDAELTPACEIEEEHLNGRQKAIAAYYGGLVRVPAESPTGAV</sequence>
<evidence type="ECO:0000256" key="15">
    <source>
        <dbReference type="ARBA" id="ARBA00048740"/>
    </source>
</evidence>
<keyword evidence="11" id="KW-0804">Transcription</keyword>
<dbReference type="SUPFAM" id="SSF53335">
    <property type="entry name" value="S-adenosyl-L-methionine-dependent methyltransferases"/>
    <property type="match status" value="1"/>
</dbReference>
<organism evidence="24 25">
    <name type="scientific">Geranomyces variabilis</name>
    <dbReference type="NCBI Taxonomy" id="109894"/>
    <lineage>
        <taxon>Eukaryota</taxon>
        <taxon>Fungi</taxon>
        <taxon>Fungi incertae sedis</taxon>
        <taxon>Chytridiomycota</taxon>
        <taxon>Chytridiomycota incertae sedis</taxon>
        <taxon>Chytridiomycetes</taxon>
        <taxon>Spizellomycetales</taxon>
        <taxon>Powellomycetaceae</taxon>
        <taxon>Geranomyces</taxon>
    </lineage>
</organism>
<evidence type="ECO:0000256" key="16">
    <source>
        <dbReference type="ARBA" id="ARBA00048763"/>
    </source>
</evidence>
<dbReference type="PANTHER" id="PTHR14741:SF32">
    <property type="entry name" value="TRIMETHYLGUANOSINE SYNTHASE"/>
    <property type="match status" value="1"/>
</dbReference>
<keyword evidence="5" id="KW-0963">Cytoplasm</keyword>
<evidence type="ECO:0000256" key="19">
    <source>
        <dbReference type="ARBA" id="ARBA00057179"/>
    </source>
</evidence>
<evidence type="ECO:0000256" key="1">
    <source>
        <dbReference type="ARBA" id="ARBA00004408"/>
    </source>
</evidence>
<keyword evidence="7" id="KW-0489">Methyltransferase</keyword>
<dbReference type="PANTHER" id="PTHR14741">
    <property type="entry name" value="S-ADENOSYLMETHIONINE-DEPENDENT METHYLTRANSFERASE RELATED"/>
    <property type="match status" value="1"/>
</dbReference>
<evidence type="ECO:0000256" key="2">
    <source>
        <dbReference type="ARBA" id="ARBA00004496"/>
    </source>
</evidence>
<feature type="region of interest" description="Disordered" evidence="23">
    <location>
        <begin position="1"/>
        <end position="28"/>
    </location>
</feature>
<evidence type="ECO:0000256" key="4">
    <source>
        <dbReference type="ARBA" id="ARBA00018517"/>
    </source>
</evidence>
<evidence type="ECO:0000256" key="9">
    <source>
        <dbReference type="ARBA" id="ARBA00022691"/>
    </source>
</evidence>
<dbReference type="AlphaFoldDB" id="A0AAD5TE92"/>
<comment type="subcellular location">
    <subcellularLocation>
        <location evidence="2">Cytoplasm</location>
    </subcellularLocation>
    <subcellularLocation>
        <location evidence="1">Nucleus</location>
        <location evidence="1">Cajal body</location>
    </subcellularLocation>
    <subcellularLocation>
        <location evidence="3">Nucleus</location>
        <location evidence="3">Nucleolus</location>
    </subcellularLocation>
</comment>
<evidence type="ECO:0000256" key="21">
    <source>
        <dbReference type="ARBA" id="ARBA00079339"/>
    </source>
</evidence>
<comment type="catalytic activity">
    <reaction evidence="16">
        <text>a 5'-end (N(2),N(7)-dimethyl 5'-triphosphoguanosine)-ribonucleoside in snRNA + S-adenosyl-L-methionine = a 5'-end (N(2),N(2),N(7)-trimethyl 5'-triphosphoguanosine)-ribonucleoside in snRNA + S-adenosyl-L-homocysteine + H(+)</text>
        <dbReference type="Rhea" id="RHEA:78479"/>
        <dbReference type="Rhea" id="RHEA-COMP:19087"/>
        <dbReference type="Rhea" id="RHEA-COMP:19089"/>
        <dbReference type="ChEBI" id="CHEBI:15378"/>
        <dbReference type="ChEBI" id="CHEBI:57856"/>
        <dbReference type="ChEBI" id="CHEBI:59789"/>
        <dbReference type="ChEBI" id="CHEBI:167623"/>
        <dbReference type="ChEBI" id="CHEBI:172880"/>
    </reaction>
    <physiologicalReaction direction="left-to-right" evidence="16">
        <dbReference type="Rhea" id="RHEA:78480"/>
    </physiologicalReaction>
</comment>
<dbReference type="GO" id="GO:0071164">
    <property type="term" value="F:RNA cap trimethylguanosine synthase activity"/>
    <property type="evidence" value="ECO:0007669"/>
    <property type="project" value="TreeGrafter"/>
</dbReference>
<keyword evidence="9" id="KW-0949">S-adenosyl-L-methionine</keyword>
<evidence type="ECO:0000256" key="3">
    <source>
        <dbReference type="ARBA" id="ARBA00004604"/>
    </source>
</evidence>
<dbReference type="GO" id="GO:0005737">
    <property type="term" value="C:cytoplasm"/>
    <property type="evidence" value="ECO:0007669"/>
    <property type="project" value="UniProtKB-SubCell"/>
</dbReference>
<comment type="catalytic activity">
    <reaction evidence="15">
        <text>a 5'-end (N(7)-methyl 5'-triphosphoguanosine)-ribonucleoside in snoRNA + S-adenosyl-L-methionine = a 5'-end (N(2),N(7)-dimethyl 5'-triphosphoguanosine)-ribonucleoside in snoRNA + S-adenosyl-L-homocysteine + H(+)</text>
        <dbReference type="Rhea" id="RHEA:78475"/>
        <dbReference type="Rhea" id="RHEA-COMP:19086"/>
        <dbReference type="Rhea" id="RHEA-COMP:19088"/>
        <dbReference type="ChEBI" id="CHEBI:15378"/>
        <dbReference type="ChEBI" id="CHEBI:57856"/>
        <dbReference type="ChEBI" id="CHEBI:59789"/>
        <dbReference type="ChEBI" id="CHEBI:156461"/>
        <dbReference type="ChEBI" id="CHEBI:172880"/>
    </reaction>
    <physiologicalReaction direction="left-to-right" evidence="15">
        <dbReference type="Rhea" id="RHEA:78476"/>
    </physiologicalReaction>
</comment>
<evidence type="ECO:0000256" key="13">
    <source>
        <dbReference type="ARBA" id="ARBA00025783"/>
    </source>
</evidence>
<gene>
    <name evidence="24" type="primary">TGS1</name>
    <name evidence="24" type="ORF">HDU87_008712</name>
</gene>
<comment type="catalytic activity">
    <reaction evidence="14">
        <text>a 5'-end (N(2),N(7)-dimethyl 5'-triphosphoguanosine)-ribonucleoside in snoRNA + S-adenosyl-L-methionine = a 5'-end (N(2),N(2),N(7)-trimethyl 5'-triphosphoguanosine)-ribonucleoside in snoRNA + S-adenosyl-L-homocysteine + H(+)</text>
        <dbReference type="Rhea" id="RHEA:78507"/>
        <dbReference type="Rhea" id="RHEA-COMP:19088"/>
        <dbReference type="Rhea" id="RHEA-COMP:19090"/>
        <dbReference type="ChEBI" id="CHEBI:15378"/>
        <dbReference type="ChEBI" id="CHEBI:57856"/>
        <dbReference type="ChEBI" id="CHEBI:59789"/>
        <dbReference type="ChEBI" id="CHEBI:167623"/>
        <dbReference type="ChEBI" id="CHEBI:172880"/>
    </reaction>
    <physiologicalReaction direction="left-to-right" evidence="14">
        <dbReference type="Rhea" id="RHEA:78508"/>
    </physiologicalReaction>
</comment>
<feature type="compositionally biased region" description="Polar residues" evidence="23">
    <location>
        <begin position="73"/>
        <end position="82"/>
    </location>
</feature>